<dbReference type="InterPro" id="IPR001279">
    <property type="entry name" value="Metallo-B-lactamas"/>
</dbReference>
<evidence type="ECO:0000256" key="1">
    <source>
        <dbReference type="ARBA" id="ARBA00004514"/>
    </source>
</evidence>
<dbReference type="AlphaFoldDB" id="A0A8C2Y5I6"/>
<evidence type="ECO:0000256" key="8">
    <source>
        <dbReference type="SAM" id="MobiDB-lite"/>
    </source>
</evidence>
<dbReference type="SUPFAM" id="SSF56281">
    <property type="entry name" value="Metallo-hydrolase/oxidoreductase"/>
    <property type="match status" value="1"/>
</dbReference>
<comment type="function">
    <text evidence="7">Endoribonuclease that catalyzes the hydrolysis of histone-coding pre-mRNA 3'-end. Involved in histone pre-mRNA processing during the S-phase of the cell cycle, which is required for entering/progressing through S-phase. Cleaves histone pre-mRNA at a major and a minor cleavage site after the 5'-ACCCA-3' and the 5'-ACCCACA-3' sequence, respectively, and located downstream of the stem-loop. May require the presence of the HDE element located at the histone pre-RNA 3'-end to avoid non-specific cleavage.</text>
</comment>
<feature type="region of interest" description="Disordered" evidence="8">
    <location>
        <begin position="178"/>
        <end position="200"/>
    </location>
</feature>
<comment type="similarity">
    <text evidence="2">Belongs to the metallo-beta-lactamase superfamily. Glyoxalase II family.</text>
</comment>
<dbReference type="GeneTree" id="ENSGT00390000016193"/>
<dbReference type="GO" id="GO:0005829">
    <property type="term" value="C:cytosol"/>
    <property type="evidence" value="ECO:0007669"/>
    <property type="project" value="UniProtKB-SubCell"/>
</dbReference>
<feature type="domain" description="Metallo-beta-lactamase" evidence="9">
    <location>
        <begin position="40"/>
        <end position="188"/>
    </location>
</feature>
<dbReference type="Proteomes" id="UP000694412">
    <property type="component" value="Unassembled WGS sequence"/>
</dbReference>
<dbReference type="PANTHER" id="PTHR23200">
    <property type="entry name" value="METALLO-BETA-LACTAMASE DOMAIN-CONTAINING PROTEIN 1"/>
    <property type="match status" value="1"/>
</dbReference>
<dbReference type="Pfam" id="PF00753">
    <property type="entry name" value="Lactamase_B"/>
    <property type="match status" value="1"/>
</dbReference>
<dbReference type="InterPro" id="IPR039344">
    <property type="entry name" value="MBLAC1"/>
</dbReference>
<evidence type="ECO:0000256" key="5">
    <source>
        <dbReference type="ARBA" id="ARBA00032988"/>
    </source>
</evidence>
<evidence type="ECO:0000256" key="7">
    <source>
        <dbReference type="ARBA" id="ARBA00045869"/>
    </source>
</evidence>
<evidence type="ECO:0000259" key="9">
    <source>
        <dbReference type="SMART" id="SM00849"/>
    </source>
</evidence>
<keyword evidence="11" id="KW-1185">Reference proteome</keyword>
<comment type="catalytic activity">
    <reaction evidence="6">
        <text>a ribonucleotidyl-ribonucleotide-RNA + H2O = a 3'-end ribonucleotide-RNA + a 5'-end 5'-phospho-ribonucleoside-RNA + H(+)</text>
        <dbReference type="Rhea" id="RHEA:68096"/>
        <dbReference type="Rhea" id="RHEA-COMP:15179"/>
        <dbReference type="Rhea" id="RHEA-COMP:17355"/>
        <dbReference type="Rhea" id="RHEA-COMP:17428"/>
        <dbReference type="ChEBI" id="CHEBI:15377"/>
        <dbReference type="ChEBI" id="CHEBI:15378"/>
        <dbReference type="ChEBI" id="CHEBI:74896"/>
        <dbReference type="ChEBI" id="CHEBI:138282"/>
        <dbReference type="ChEBI" id="CHEBI:173118"/>
    </reaction>
    <physiologicalReaction direction="left-to-right" evidence="6">
        <dbReference type="Rhea" id="RHEA:68097"/>
    </physiologicalReaction>
</comment>
<organism evidence="10 11">
    <name type="scientific">Coturnix japonica</name>
    <name type="common">Japanese quail</name>
    <name type="synonym">Coturnix coturnix japonica</name>
    <dbReference type="NCBI Taxonomy" id="93934"/>
    <lineage>
        <taxon>Eukaryota</taxon>
        <taxon>Metazoa</taxon>
        <taxon>Chordata</taxon>
        <taxon>Craniata</taxon>
        <taxon>Vertebrata</taxon>
        <taxon>Euteleostomi</taxon>
        <taxon>Archelosauria</taxon>
        <taxon>Archosauria</taxon>
        <taxon>Dinosauria</taxon>
        <taxon>Saurischia</taxon>
        <taxon>Theropoda</taxon>
        <taxon>Coelurosauria</taxon>
        <taxon>Aves</taxon>
        <taxon>Neognathae</taxon>
        <taxon>Galloanserae</taxon>
        <taxon>Galliformes</taxon>
        <taxon>Phasianidae</taxon>
        <taxon>Perdicinae</taxon>
        <taxon>Coturnix</taxon>
    </lineage>
</organism>
<dbReference type="Ensembl" id="ENSCJPT00005003715.1">
    <property type="protein sequence ID" value="ENSCJPP00005002065.1"/>
    <property type="gene ID" value="ENSCJPG00005002238.1"/>
</dbReference>
<dbReference type="PANTHER" id="PTHR23200:SF48">
    <property type="entry name" value="METALLO-BETA-LACTAMASE DOMAIN-CONTAINING PROTEIN 1"/>
    <property type="match status" value="1"/>
</dbReference>
<dbReference type="GO" id="GO:0004521">
    <property type="term" value="F:RNA endonuclease activity"/>
    <property type="evidence" value="ECO:0007669"/>
    <property type="project" value="Ensembl"/>
</dbReference>
<evidence type="ECO:0000256" key="4">
    <source>
        <dbReference type="ARBA" id="ARBA00014856"/>
    </source>
</evidence>
<evidence type="ECO:0000256" key="2">
    <source>
        <dbReference type="ARBA" id="ARBA00006759"/>
    </source>
</evidence>
<evidence type="ECO:0000256" key="6">
    <source>
        <dbReference type="ARBA" id="ARBA00044690"/>
    </source>
</evidence>
<dbReference type="GO" id="GO:0046872">
    <property type="term" value="F:metal ion binding"/>
    <property type="evidence" value="ECO:0007669"/>
    <property type="project" value="Ensembl"/>
</dbReference>
<dbReference type="SMART" id="SM00849">
    <property type="entry name" value="Lactamase_B"/>
    <property type="match status" value="1"/>
</dbReference>
<dbReference type="GO" id="GO:1900087">
    <property type="term" value="P:positive regulation of G1/S transition of mitotic cell cycle"/>
    <property type="evidence" value="ECO:0007669"/>
    <property type="project" value="Ensembl"/>
</dbReference>
<evidence type="ECO:0000313" key="11">
    <source>
        <dbReference type="Proteomes" id="UP000694412"/>
    </source>
</evidence>
<gene>
    <name evidence="10" type="primary">MBLAC1</name>
</gene>
<comment type="subunit">
    <text evidence="3">Homodimer.</text>
</comment>
<protein>
    <recommendedName>
        <fullName evidence="4">Metallo-beta-lactamase domain-containing protein 1</fullName>
    </recommendedName>
    <alternativeName>
        <fullName evidence="5">Endoribonuclease MBLAC1</fullName>
    </alternativeName>
</protein>
<name>A0A8C2Y5I6_COTJA</name>
<dbReference type="GO" id="GO:0005634">
    <property type="term" value="C:nucleus"/>
    <property type="evidence" value="ECO:0007669"/>
    <property type="project" value="Ensembl"/>
</dbReference>
<sequence>APPLPSCGADPSHRGLPPYSLTIVQEGFSRPRPDGTLEADGTITLVRGGPVTALVDTGGPWGRRRLLDGLESIGVTPRDVTHVLCTHGHSDHVGNINLFPSASILLAQGVPYAPHPGLVEVVATPGHVKAHVSVLVRGTDVGTVLVAGDLFECEGDEGGWAMGAADVIVPGPWGCVQVPETPGVSSQHPKVSSDDPNGPK</sequence>
<reference evidence="10" key="1">
    <citation type="submission" date="2025-08" db="UniProtKB">
        <authorList>
            <consortium name="Ensembl"/>
        </authorList>
    </citation>
    <scope>IDENTIFICATION</scope>
</reference>
<dbReference type="CDD" id="cd07711">
    <property type="entry name" value="MBLAC1-like_MBL-fold"/>
    <property type="match status" value="1"/>
</dbReference>
<dbReference type="Gene3D" id="3.60.15.10">
    <property type="entry name" value="Ribonuclease Z/Hydroxyacylglutathione hydrolase-like"/>
    <property type="match status" value="1"/>
</dbReference>
<dbReference type="GO" id="GO:0008334">
    <property type="term" value="P:histone mRNA metabolic process"/>
    <property type="evidence" value="ECO:0007669"/>
    <property type="project" value="Ensembl"/>
</dbReference>
<evidence type="ECO:0000256" key="3">
    <source>
        <dbReference type="ARBA" id="ARBA00011738"/>
    </source>
</evidence>
<proteinExistence type="inferred from homology"/>
<reference evidence="10" key="2">
    <citation type="submission" date="2025-09" db="UniProtKB">
        <authorList>
            <consortium name="Ensembl"/>
        </authorList>
    </citation>
    <scope>IDENTIFICATION</scope>
</reference>
<dbReference type="GO" id="GO:0031124">
    <property type="term" value="P:mRNA 3'-end processing"/>
    <property type="evidence" value="ECO:0007669"/>
    <property type="project" value="Ensembl"/>
</dbReference>
<dbReference type="InterPro" id="IPR036866">
    <property type="entry name" value="RibonucZ/Hydroxyglut_hydro"/>
</dbReference>
<evidence type="ECO:0000313" key="10">
    <source>
        <dbReference type="Ensembl" id="ENSCJPP00005002065.1"/>
    </source>
</evidence>
<accession>A0A8C2Y5I6</accession>
<comment type="subcellular location">
    <subcellularLocation>
        <location evidence="1">Cytoplasm</location>
        <location evidence="1">Cytosol</location>
    </subcellularLocation>
</comment>